<keyword evidence="1" id="KW-0812">Transmembrane</keyword>
<evidence type="ECO:0000313" key="2">
    <source>
        <dbReference type="EMBL" id="GHO54685.1"/>
    </source>
</evidence>
<protein>
    <recommendedName>
        <fullName evidence="4">NfeD-like C-terminal domain-containing protein</fullName>
    </recommendedName>
</protein>
<keyword evidence="1" id="KW-1133">Transmembrane helix</keyword>
<dbReference type="EMBL" id="BNJG01000001">
    <property type="protein sequence ID" value="GHO54685.1"/>
    <property type="molecule type" value="Genomic_DNA"/>
</dbReference>
<feature type="transmembrane region" description="Helical" evidence="1">
    <location>
        <begin position="85"/>
        <end position="109"/>
    </location>
</feature>
<feature type="transmembrane region" description="Helical" evidence="1">
    <location>
        <begin position="56"/>
        <end position="79"/>
    </location>
</feature>
<evidence type="ECO:0000313" key="3">
    <source>
        <dbReference type="Proteomes" id="UP000654345"/>
    </source>
</evidence>
<dbReference type="Proteomes" id="UP000654345">
    <property type="component" value="Unassembled WGS sequence"/>
</dbReference>
<accession>A0ABQ3UQN7</accession>
<gene>
    <name evidence="2" type="ORF">KSB_31600</name>
</gene>
<proteinExistence type="predicted"/>
<name>A0ABQ3UQN7_9CHLR</name>
<dbReference type="Gene3D" id="2.40.50.140">
    <property type="entry name" value="Nucleic acid-binding proteins"/>
    <property type="match status" value="1"/>
</dbReference>
<dbReference type="InterPro" id="IPR012340">
    <property type="entry name" value="NA-bd_OB-fold"/>
</dbReference>
<reference evidence="2 3" key="1">
    <citation type="journal article" date="2021" name="Int. J. Syst. Evol. Microbiol.">
        <title>Reticulibacter mediterranei gen. nov., sp. nov., within the new family Reticulibacteraceae fam. nov., and Ktedonospora formicarum gen. nov., sp. nov., Ktedonobacter robiniae sp. nov., Dictyobacter formicarum sp. nov. and Dictyobacter arantiisoli sp. nov., belonging to the class Ktedonobacteria.</title>
        <authorList>
            <person name="Yabe S."/>
            <person name="Zheng Y."/>
            <person name="Wang C.M."/>
            <person name="Sakai Y."/>
            <person name="Abe K."/>
            <person name="Yokota A."/>
            <person name="Donadio S."/>
            <person name="Cavaletti L."/>
            <person name="Monciardini P."/>
        </authorList>
    </citation>
    <scope>NUCLEOTIDE SEQUENCE [LARGE SCALE GENOMIC DNA]</scope>
    <source>
        <strain evidence="2 3">SOSP1-30</strain>
    </source>
</reference>
<sequence length="230" mass="25163">MGHGVGHGLVHGFQTHVSDPFHAAHAPAIHNHGGTHAANGQHTGTQSSEAGHHFSLLSLFNPTAIVLFLLWFGFFGYMFHNVTNLALPFTIIGAVVGGFIVAALIISLLDRLIGQSEASTVQDISERTGLVGKVNKTIPTNNLGEIIYVSPGGHRKSIPARTLDGRRLERGQEIVVLNYQRGIAEVDTWEHFIEQEGDKLDTGEVDELQALLNDLETQDTYVMRQNMQKE</sequence>
<keyword evidence="1" id="KW-0472">Membrane</keyword>
<evidence type="ECO:0008006" key="4">
    <source>
        <dbReference type="Google" id="ProtNLM"/>
    </source>
</evidence>
<comment type="caution">
    <text evidence="2">The sequence shown here is derived from an EMBL/GenBank/DDBJ whole genome shotgun (WGS) entry which is preliminary data.</text>
</comment>
<organism evidence="2 3">
    <name type="scientific">Ktedonobacter robiniae</name>
    <dbReference type="NCBI Taxonomy" id="2778365"/>
    <lineage>
        <taxon>Bacteria</taxon>
        <taxon>Bacillati</taxon>
        <taxon>Chloroflexota</taxon>
        <taxon>Ktedonobacteria</taxon>
        <taxon>Ktedonobacterales</taxon>
        <taxon>Ktedonobacteraceae</taxon>
        <taxon>Ktedonobacter</taxon>
    </lineage>
</organism>
<keyword evidence="3" id="KW-1185">Reference proteome</keyword>
<evidence type="ECO:0000256" key="1">
    <source>
        <dbReference type="SAM" id="Phobius"/>
    </source>
</evidence>